<keyword evidence="2" id="KW-1185">Reference proteome</keyword>
<evidence type="ECO:0000313" key="1">
    <source>
        <dbReference type="EMBL" id="KAA8899017.1"/>
    </source>
</evidence>
<evidence type="ECO:0000313" key="2">
    <source>
        <dbReference type="Proteomes" id="UP000326924"/>
    </source>
</evidence>
<comment type="caution">
    <text evidence="1">The sequence shown here is derived from an EMBL/GenBank/DDBJ whole genome shotgun (WGS) entry which is preliminary data.</text>
</comment>
<accession>A0A5J5EPI4</accession>
<dbReference type="InParanoid" id="A0A5J5EPI4"/>
<reference evidence="1 2" key="1">
    <citation type="submission" date="2019-09" db="EMBL/GenBank/DDBJ databases">
        <title>Draft genome of the ectomycorrhizal ascomycete Sphaerosporella brunnea.</title>
        <authorList>
            <consortium name="DOE Joint Genome Institute"/>
            <person name="Benucci G.M."/>
            <person name="Marozzi G."/>
            <person name="Antonielli L."/>
            <person name="Sanchez S."/>
            <person name="Marco P."/>
            <person name="Wang X."/>
            <person name="Falini L.B."/>
            <person name="Barry K."/>
            <person name="Haridas S."/>
            <person name="Lipzen A."/>
            <person name="Labutti K."/>
            <person name="Grigoriev I.V."/>
            <person name="Murat C."/>
            <person name="Martin F."/>
            <person name="Albertini E."/>
            <person name="Donnini D."/>
            <person name="Bonito G."/>
        </authorList>
    </citation>
    <scope>NUCLEOTIDE SEQUENCE [LARGE SCALE GENOMIC DNA]</scope>
    <source>
        <strain evidence="1 2">Sb_GMNB300</strain>
    </source>
</reference>
<dbReference type="OrthoDB" id="9984275at2759"/>
<protein>
    <submittedName>
        <fullName evidence="1">Uncharacterized protein</fullName>
    </submittedName>
</protein>
<dbReference type="EMBL" id="VXIS01000174">
    <property type="protein sequence ID" value="KAA8899017.1"/>
    <property type="molecule type" value="Genomic_DNA"/>
</dbReference>
<dbReference type="AlphaFoldDB" id="A0A5J5EPI4"/>
<dbReference type="Proteomes" id="UP000326924">
    <property type="component" value="Unassembled WGS sequence"/>
</dbReference>
<gene>
    <name evidence="1" type="ORF">FN846DRAFT_752357</name>
</gene>
<proteinExistence type="predicted"/>
<organism evidence="1 2">
    <name type="scientific">Sphaerosporella brunnea</name>
    <dbReference type="NCBI Taxonomy" id="1250544"/>
    <lineage>
        <taxon>Eukaryota</taxon>
        <taxon>Fungi</taxon>
        <taxon>Dikarya</taxon>
        <taxon>Ascomycota</taxon>
        <taxon>Pezizomycotina</taxon>
        <taxon>Pezizomycetes</taxon>
        <taxon>Pezizales</taxon>
        <taxon>Pyronemataceae</taxon>
        <taxon>Sphaerosporella</taxon>
    </lineage>
</organism>
<name>A0A5J5EPI4_9PEZI</name>
<feature type="non-terminal residue" evidence="1">
    <location>
        <position position="1"/>
    </location>
</feature>
<sequence length="322" mass="35579">ASHFLSLGEKRPLPNEMTHIPLNVPDNLSHYIVAYDPATGFLRDAPVPDYNGAPAAVVNADLQASEEHQRQVEESLKAALDANATGELNALIKAYGNLAPEVKRRGYPAGISAEVLETLLNHDRWPRNVVAVVGESSSRPDLQQQCAARGIDARLFEIDTWNTNAEAEGRTPVGRLDQLLAPNAPRLSAKDSAGGTKEKSTVWIANYPSLRGLDIPGISHLYILHRLDRVREYITFAGRVARWPFSKKESLRHPRFMGRDPRPHGKVVSVLLEERGVIPDEMGANEYSIVAADGSEAEGWVWKNEALRLAKIGIQIKKYFSD</sequence>
<feature type="non-terminal residue" evidence="1">
    <location>
        <position position="322"/>
    </location>
</feature>